<evidence type="ECO:0000256" key="6">
    <source>
        <dbReference type="ARBA" id="ARBA00022692"/>
    </source>
</evidence>
<dbReference type="InterPro" id="IPR003342">
    <property type="entry name" value="ArnT-like_N"/>
</dbReference>
<feature type="transmembrane region" description="Helical" evidence="9">
    <location>
        <begin position="110"/>
        <end position="135"/>
    </location>
</feature>
<dbReference type="AlphaFoldDB" id="A2EFN9"/>
<evidence type="ECO:0000259" key="10">
    <source>
        <dbReference type="Pfam" id="PF02366"/>
    </source>
</evidence>
<feature type="transmembrane region" description="Helical" evidence="9">
    <location>
        <begin position="354"/>
        <end position="376"/>
    </location>
</feature>
<feature type="transmembrane region" description="Helical" evidence="9">
    <location>
        <begin position="301"/>
        <end position="318"/>
    </location>
</feature>
<comment type="pathway">
    <text evidence="2">Protein modification; protein glycosylation.</text>
</comment>
<evidence type="ECO:0000256" key="9">
    <source>
        <dbReference type="SAM" id="Phobius"/>
    </source>
</evidence>
<dbReference type="InParanoid" id="A2EFN9"/>
<dbReference type="FunCoup" id="A2EFN9">
    <property type="interactions" value="470"/>
</dbReference>
<evidence type="ECO:0000256" key="4">
    <source>
        <dbReference type="ARBA" id="ARBA00022676"/>
    </source>
</evidence>
<evidence type="ECO:0000256" key="1">
    <source>
        <dbReference type="ARBA" id="ARBA00004127"/>
    </source>
</evidence>
<feature type="transmembrane region" description="Helical" evidence="9">
    <location>
        <begin position="276"/>
        <end position="294"/>
    </location>
</feature>
<dbReference type="InterPro" id="IPR027005">
    <property type="entry name" value="PMT-like"/>
</dbReference>
<sequence length="419" mass="48543">MAGIAYLTQYPGNINWGYKDIQGYDDNETNYINLRLTPSVFSSFCSVLIYCSMRNLGFSISTATAASFLTLFDITSIVEGRFILSDGMLHFFSCLHIFAFTLFLRKTSFLRTLFAGITLGFAFSCKLTAGGLILLDGLSQFIWLLKKRRPIAKIIARASLLLVPCFSIHLICWIIHFDILKFKDNTGGAYSEEGFSQYLYNPDIMNITYKGWRLQNRNHLKTIFEDLVRTHHANMRITNPHPWSSMPINWPFLLDKYVMFYSDVDYKSIRCHGSPMTYWSSSVFLILTPLLLFTRKLDWRIIITFFGWAFSYLPFIMVPRAMYLYHYIVPMFFASMNLAAVSECVLKNWPKISLIFNIVICVLSVTCTMYFAPWVYGYRCMDCDEKLGWIRRWEFGPPDKVNFFGIDSINTTLITGSFV</sequence>
<gene>
    <name evidence="12" type="ORF">TVAG_487610</name>
</gene>
<protein>
    <submittedName>
        <fullName evidence="12">Dolichyl-phosphate-mannose-protein mannosyltransferase, putative</fullName>
    </submittedName>
</protein>
<dbReference type="InterPro" id="IPR032421">
    <property type="entry name" value="PMT_4TMC"/>
</dbReference>
<feature type="transmembrane region" description="Helical" evidence="9">
    <location>
        <begin position="56"/>
        <end position="75"/>
    </location>
</feature>
<evidence type="ECO:0000256" key="2">
    <source>
        <dbReference type="ARBA" id="ARBA00004922"/>
    </source>
</evidence>
<dbReference type="EMBL" id="DS113376">
    <property type="protein sequence ID" value="EAY08534.1"/>
    <property type="molecule type" value="Genomic_DNA"/>
</dbReference>
<organism evidence="12 13">
    <name type="scientific">Trichomonas vaginalis (strain ATCC PRA-98 / G3)</name>
    <dbReference type="NCBI Taxonomy" id="412133"/>
    <lineage>
        <taxon>Eukaryota</taxon>
        <taxon>Metamonada</taxon>
        <taxon>Parabasalia</taxon>
        <taxon>Trichomonadida</taxon>
        <taxon>Trichomonadidae</taxon>
        <taxon>Trichomonas</taxon>
    </lineage>
</organism>
<dbReference type="RefSeq" id="XP_001320757.1">
    <property type="nucleotide sequence ID" value="XM_001320722.1"/>
</dbReference>
<feature type="transmembrane region" description="Helical" evidence="9">
    <location>
        <begin position="324"/>
        <end position="342"/>
    </location>
</feature>
<evidence type="ECO:0000313" key="12">
    <source>
        <dbReference type="EMBL" id="EAY08534.1"/>
    </source>
</evidence>
<feature type="domain" description="ArnT-like N-terminal" evidence="10">
    <location>
        <begin position="2"/>
        <end position="177"/>
    </location>
</feature>
<dbReference type="UniPathway" id="UPA00378"/>
<reference evidence="12" key="1">
    <citation type="submission" date="2006-10" db="EMBL/GenBank/DDBJ databases">
        <authorList>
            <person name="Amadeo P."/>
            <person name="Zhao Q."/>
            <person name="Wortman J."/>
            <person name="Fraser-Liggett C."/>
            <person name="Carlton J."/>
        </authorList>
    </citation>
    <scope>NUCLEOTIDE SEQUENCE</scope>
    <source>
        <strain evidence="12">G3</strain>
    </source>
</reference>
<keyword evidence="8 9" id="KW-0472">Membrane</keyword>
<proteinExistence type="inferred from homology"/>
<dbReference type="STRING" id="5722.A2EFN9"/>
<keyword evidence="7 9" id="KW-1133">Transmembrane helix</keyword>
<evidence type="ECO:0000256" key="7">
    <source>
        <dbReference type="ARBA" id="ARBA00022989"/>
    </source>
</evidence>
<feature type="transmembrane region" description="Helical" evidence="9">
    <location>
        <begin position="87"/>
        <end position="104"/>
    </location>
</feature>
<evidence type="ECO:0000313" key="13">
    <source>
        <dbReference type="Proteomes" id="UP000001542"/>
    </source>
</evidence>
<dbReference type="PANTHER" id="PTHR10050">
    <property type="entry name" value="DOLICHYL-PHOSPHATE-MANNOSE--PROTEIN MANNOSYLTRANSFERASE"/>
    <property type="match status" value="1"/>
</dbReference>
<keyword evidence="5" id="KW-0808">Transferase</keyword>
<dbReference type="GO" id="GO:0035269">
    <property type="term" value="P:protein O-linked glycosylation via mannose"/>
    <property type="evidence" value="ECO:0000318"/>
    <property type="project" value="GO_Central"/>
</dbReference>
<keyword evidence="13" id="KW-1185">Reference proteome</keyword>
<dbReference type="GO" id="GO:0004169">
    <property type="term" value="F:dolichyl-phosphate-mannose-protein mannosyltransferase activity"/>
    <property type="evidence" value="ECO:0000318"/>
    <property type="project" value="GO_Central"/>
</dbReference>
<comment type="subcellular location">
    <subcellularLocation>
        <location evidence="1">Endomembrane system</location>
        <topology evidence="1">Multi-pass membrane protein</topology>
    </subcellularLocation>
</comment>
<evidence type="ECO:0000256" key="3">
    <source>
        <dbReference type="ARBA" id="ARBA00007222"/>
    </source>
</evidence>
<evidence type="ECO:0000256" key="5">
    <source>
        <dbReference type="ARBA" id="ARBA00022679"/>
    </source>
</evidence>
<dbReference type="Proteomes" id="UP000001542">
    <property type="component" value="Unassembled WGS sequence"/>
</dbReference>
<dbReference type="PANTHER" id="PTHR10050:SF46">
    <property type="entry name" value="PROTEIN O-MANNOSYL-TRANSFERASE 2"/>
    <property type="match status" value="1"/>
</dbReference>
<dbReference type="GO" id="GO:0016020">
    <property type="term" value="C:membrane"/>
    <property type="evidence" value="ECO:0007669"/>
    <property type="project" value="InterPro"/>
</dbReference>
<dbReference type="Pfam" id="PF16192">
    <property type="entry name" value="PMT_4TMC"/>
    <property type="match status" value="1"/>
</dbReference>
<dbReference type="GO" id="GO:0012505">
    <property type="term" value="C:endomembrane system"/>
    <property type="evidence" value="ECO:0007669"/>
    <property type="project" value="UniProtKB-SubCell"/>
</dbReference>
<feature type="transmembrane region" description="Helical" evidence="9">
    <location>
        <begin position="155"/>
        <end position="176"/>
    </location>
</feature>
<keyword evidence="6 9" id="KW-0812">Transmembrane</keyword>
<dbReference type="OrthoDB" id="4896at2759"/>
<dbReference type="SMR" id="A2EFN9"/>
<evidence type="ECO:0000256" key="8">
    <source>
        <dbReference type="ARBA" id="ARBA00023136"/>
    </source>
</evidence>
<evidence type="ECO:0000259" key="11">
    <source>
        <dbReference type="Pfam" id="PF16192"/>
    </source>
</evidence>
<comment type="similarity">
    <text evidence="3">Belongs to the glycosyltransferase 39 family.</text>
</comment>
<dbReference type="KEGG" id="tva:4766438"/>
<dbReference type="eggNOG" id="KOG3359">
    <property type="taxonomic scope" value="Eukaryota"/>
</dbReference>
<keyword evidence="4 12" id="KW-0328">Glycosyltransferase</keyword>
<feature type="domain" description="Protein O-mannosyl-transferase C-terminal four TM" evidence="11">
    <location>
        <begin position="231"/>
        <end position="391"/>
    </location>
</feature>
<dbReference type="Pfam" id="PF02366">
    <property type="entry name" value="PMT"/>
    <property type="match status" value="1"/>
</dbReference>
<name>A2EFN9_TRIV3</name>
<dbReference type="VEuPathDB" id="TrichDB:TVAG_487610"/>
<dbReference type="VEuPathDB" id="TrichDB:TVAGG3_0062190"/>
<accession>A2EFN9</accession>
<reference evidence="12" key="2">
    <citation type="journal article" date="2007" name="Science">
        <title>Draft genome sequence of the sexually transmitted pathogen Trichomonas vaginalis.</title>
        <authorList>
            <person name="Carlton J.M."/>
            <person name="Hirt R.P."/>
            <person name="Silva J.C."/>
            <person name="Delcher A.L."/>
            <person name="Schatz M."/>
            <person name="Zhao Q."/>
            <person name="Wortman J.R."/>
            <person name="Bidwell S.L."/>
            <person name="Alsmark U.C.M."/>
            <person name="Besteiro S."/>
            <person name="Sicheritz-Ponten T."/>
            <person name="Noel C.J."/>
            <person name="Dacks J.B."/>
            <person name="Foster P.G."/>
            <person name="Simillion C."/>
            <person name="Van de Peer Y."/>
            <person name="Miranda-Saavedra D."/>
            <person name="Barton G.J."/>
            <person name="Westrop G.D."/>
            <person name="Mueller S."/>
            <person name="Dessi D."/>
            <person name="Fiori P.L."/>
            <person name="Ren Q."/>
            <person name="Paulsen I."/>
            <person name="Zhang H."/>
            <person name="Bastida-Corcuera F.D."/>
            <person name="Simoes-Barbosa A."/>
            <person name="Brown M.T."/>
            <person name="Hayes R.D."/>
            <person name="Mukherjee M."/>
            <person name="Okumura C.Y."/>
            <person name="Schneider R."/>
            <person name="Smith A.J."/>
            <person name="Vanacova S."/>
            <person name="Villalvazo M."/>
            <person name="Haas B.J."/>
            <person name="Pertea M."/>
            <person name="Feldblyum T.V."/>
            <person name="Utterback T.R."/>
            <person name="Shu C.L."/>
            <person name="Osoegawa K."/>
            <person name="de Jong P.J."/>
            <person name="Hrdy I."/>
            <person name="Horvathova L."/>
            <person name="Zubacova Z."/>
            <person name="Dolezal P."/>
            <person name="Malik S.B."/>
            <person name="Logsdon J.M. Jr."/>
            <person name="Henze K."/>
            <person name="Gupta A."/>
            <person name="Wang C.C."/>
            <person name="Dunne R.L."/>
            <person name="Upcroft J.A."/>
            <person name="Upcroft P."/>
            <person name="White O."/>
            <person name="Salzberg S.L."/>
            <person name="Tang P."/>
            <person name="Chiu C.-H."/>
            <person name="Lee Y.-S."/>
            <person name="Embley T.M."/>
            <person name="Coombs G.H."/>
            <person name="Mottram J.C."/>
            <person name="Tachezy J."/>
            <person name="Fraser-Liggett C.M."/>
            <person name="Johnson P.J."/>
        </authorList>
    </citation>
    <scope>NUCLEOTIDE SEQUENCE [LARGE SCALE GENOMIC DNA]</scope>
    <source>
        <strain evidence="12">G3</strain>
    </source>
</reference>